<name>A0A9N9MB30_9CUCU</name>
<proteinExistence type="predicted"/>
<feature type="transmembrane region" description="Helical" evidence="6">
    <location>
        <begin position="403"/>
        <end position="426"/>
    </location>
</feature>
<protein>
    <recommendedName>
        <fullName evidence="9">Proton-coupled folate transporter</fullName>
    </recommendedName>
</protein>
<evidence type="ECO:0000256" key="6">
    <source>
        <dbReference type="SAM" id="Phobius"/>
    </source>
</evidence>
<dbReference type="Proteomes" id="UP001152799">
    <property type="component" value="Chromosome 1"/>
</dbReference>
<accession>A0A9N9MB30</accession>
<feature type="transmembrane region" description="Helical" evidence="6">
    <location>
        <begin position="62"/>
        <end position="82"/>
    </location>
</feature>
<feature type="transmembrane region" description="Helical" evidence="6">
    <location>
        <begin position="438"/>
        <end position="458"/>
    </location>
</feature>
<keyword evidence="4 6" id="KW-0472">Membrane</keyword>
<dbReference type="PANTHER" id="PTHR23507:SF37">
    <property type="entry name" value="GH08173P"/>
    <property type="match status" value="1"/>
</dbReference>
<feature type="transmembrane region" description="Helical" evidence="6">
    <location>
        <begin position="148"/>
        <end position="166"/>
    </location>
</feature>
<feature type="transmembrane region" description="Helical" evidence="6">
    <location>
        <begin position="470"/>
        <end position="490"/>
    </location>
</feature>
<comment type="subcellular location">
    <subcellularLocation>
        <location evidence="1">Membrane</location>
        <topology evidence="1">Multi-pass membrane protein</topology>
    </subcellularLocation>
</comment>
<dbReference type="OrthoDB" id="419734at2759"/>
<sequence>MSANILKIFTLDGQNGKQKQVPETSMDEPLQGSPERLPQSQSKTLCQYTLKCLSYITVEPSLVFYMLAFMITTVAEQSFFVFKACTVNHGYNDTICRNLNDKKFENITKEVQITVSNFHLWNDIAGHAGQIILAFFMGAWSDKRGRKLPLILGLIGKLYYSTMIIVNSLMPTWPVEYIVYTATLPMTITGADVAIFAAAFTYLVDVSSRENRTLRVTLLEVCYLATMPIGVALGSLIYQKVHQSYTTMFIINASLLVAAILYSMLRLQWRTSASQKPLSEAGNLFLDFFDYSHVSDTAKTLCKRRPNKDRLVLLMLILMMALYTFQRDERNMTYLYCQLVFNWSDAQYSNFRTFQSALQDVGLLVAIPLLSKVLKLSDCAIIMAGALAHSAARIFYSTAIEAWVFYFGGVFAAFGPIVAPVIRSMLSKIVATSEKGKAFSVLGVADNAVPLISGVLYSKLYNSTIHNQPGAIFYLTIASQMGVFILVLYVKFIYKDRKREVGQGDFEEST</sequence>
<keyword evidence="8" id="KW-1185">Reference proteome</keyword>
<evidence type="ECO:0000256" key="3">
    <source>
        <dbReference type="ARBA" id="ARBA00022989"/>
    </source>
</evidence>
<evidence type="ECO:0000256" key="4">
    <source>
        <dbReference type="ARBA" id="ARBA00023136"/>
    </source>
</evidence>
<evidence type="ECO:0000256" key="1">
    <source>
        <dbReference type="ARBA" id="ARBA00004141"/>
    </source>
</evidence>
<evidence type="ECO:0008006" key="9">
    <source>
        <dbReference type="Google" id="ProtNLM"/>
    </source>
</evidence>
<evidence type="ECO:0000256" key="5">
    <source>
        <dbReference type="SAM" id="MobiDB-lite"/>
    </source>
</evidence>
<dbReference type="InterPro" id="IPR011701">
    <property type="entry name" value="MFS"/>
</dbReference>
<organism evidence="7 8">
    <name type="scientific">Ceutorhynchus assimilis</name>
    <name type="common">cabbage seed weevil</name>
    <dbReference type="NCBI Taxonomy" id="467358"/>
    <lineage>
        <taxon>Eukaryota</taxon>
        <taxon>Metazoa</taxon>
        <taxon>Ecdysozoa</taxon>
        <taxon>Arthropoda</taxon>
        <taxon>Hexapoda</taxon>
        <taxon>Insecta</taxon>
        <taxon>Pterygota</taxon>
        <taxon>Neoptera</taxon>
        <taxon>Endopterygota</taxon>
        <taxon>Coleoptera</taxon>
        <taxon>Polyphaga</taxon>
        <taxon>Cucujiformia</taxon>
        <taxon>Curculionidae</taxon>
        <taxon>Ceutorhynchinae</taxon>
        <taxon>Ceutorhynchus</taxon>
    </lineage>
</organism>
<dbReference type="PANTHER" id="PTHR23507">
    <property type="entry name" value="ZGC:174356"/>
    <property type="match status" value="1"/>
</dbReference>
<dbReference type="SUPFAM" id="SSF103473">
    <property type="entry name" value="MFS general substrate transporter"/>
    <property type="match status" value="1"/>
</dbReference>
<dbReference type="EMBL" id="OU892277">
    <property type="protein sequence ID" value="CAG9761150.1"/>
    <property type="molecule type" value="Genomic_DNA"/>
</dbReference>
<feature type="transmembrane region" description="Helical" evidence="6">
    <location>
        <begin position="311"/>
        <end position="326"/>
    </location>
</feature>
<feature type="compositionally biased region" description="Polar residues" evidence="5">
    <location>
        <begin position="14"/>
        <end position="23"/>
    </location>
</feature>
<feature type="transmembrane region" description="Helical" evidence="6">
    <location>
        <begin position="216"/>
        <end position="238"/>
    </location>
</feature>
<dbReference type="GO" id="GO:0022857">
    <property type="term" value="F:transmembrane transporter activity"/>
    <property type="evidence" value="ECO:0007669"/>
    <property type="project" value="InterPro"/>
</dbReference>
<keyword evidence="2 6" id="KW-0812">Transmembrane</keyword>
<reference evidence="7" key="1">
    <citation type="submission" date="2022-01" db="EMBL/GenBank/DDBJ databases">
        <authorList>
            <person name="King R."/>
        </authorList>
    </citation>
    <scope>NUCLEOTIDE SEQUENCE</scope>
</reference>
<dbReference type="InterPro" id="IPR036259">
    <property type="entry name" value="MFS_trans_sf"/>
</dbReference>
<feature type="transmembrane region" description="Helical" evidence="6">
    <location>
        <begin position="244"/>
        <end position="265"/>
    </location>
</feature>
<feature type="transmembrane region" description="Helical" evidence="6">
    <location>
        <begin position="178"/>
        <end position="204"/>
    </location>
</feature>
<gene>
    <name evidence="7" type="ORF">CEUTPL_LOCUS1861</name>
</gene>
<evidence type="ECO:0000313" key="8">
    <source>
        <dbReference type="Proteomes" id="UP001152799"/>
    </source>
</evidence>
<dbReference type="AlphaFoldDB" id="A0A9N9MB30"/>
<evidence type="ECO:0000313" key="7">
    <source>
        <dbReference type="EMBL" id="CAG9761150.1"/>
    </source>
</evidence>
<feature type="transmembrane region" description="Helical" evidence="6">
    <location>
        <begin position="124"/>
        <end position="141"/>
    </location>
</feature>
<dbReference type="Gene3D" id="1.20.1250.20">
    <property type="entry name" value="MFS general substrate transporter like domains"/>
    <property type="match status" value="1"/>
</dbReference>
<feature type="region of interest" description="Disordered" evidence="5">
    <location>
        <begin position="14"/>
        <end position="38"/>
    </location>
</feature>
<dbReference type="Pfam" id="PF07690">
    <property type="entry name" value="MFS_1"/>
    <property type="match status" value="1"/>
</dbReference>
<dbReference type="GO" id="GO:0016020">
    <property type="term" value="C:membrane"/>
    <property type="evidence" value="ECO:0007669"/>
    <property type="project" value="UniProtKB-SubCell"/>
</dbReference>
<evidence type="ECO:0000256" key="2">
    <source>
        <dbReference type="ARBA" id="ARBA00022692"/>
    </source>
</evidence>
<keyword evidence="3 6" id="KW-1133">Transmembrane helix</keyword>